<protein>
    <submittedName>
        <fullName evidence="1">Uncharacterized protein</fullName>
    </submittedName>
</protein>
<evidence type="ECO:0000313" key="1">
    <source>
        <dbReference type="EMBL" id="KAE9409572.1"/>
    </source>
</evidence>
<reference evidence="1" key="1">
    <citation type="journal article" date="2019" name="Environ. Microbiol.">
        <title>Fungal ecological strategies reflected in gene transcription - a case study of two litter decomposers.</title>
        <authorList>
            <person name="Barbi F."/>
            <person name="Kohler A."/>
            <person name="Barry K."/>
            <person name="Baskaran P."/>
            <person name="Daum C."/>
            <person name="Fauchery L."/>
            <person name="Ihrmark K."/>
            <person name="Kuo A."/>
            <person name="LaButti K."/>
            <person name="Lipzen A."/>
            <person name="Morin E."/>
            <person name="Grigoriev I.V."/>
            <person name="Henrissat B."/>
            <person name="Lindahl B."/>
            <person name="Martin F."/>
        </authorList>
    </citation>
    <scope>NUCLEOTIDE SEQUENCE</scope>
    <source>
        <strain evidence="1">JB14</strain>
    </source>
</reference>
<organism evidence="1 2">
    <name type="scientific">Gymnopus androsaceus JB14</name>
    <dbReference type="NCBI Taxonomy" id="1447944"/>
    <lineage>
        <taxon>Eukaryota</taxon>
        <taxon>Fungi</taxon>
        <taxon>Dikarya</taxon>
        <taxon>Basidiomycota</taxon>
        <taxon>Agaricomycotina</taxon>
        <taxon>Agaricomycetes</taxon>
        <taxon>Agaricomycetidae</taxon>
        <taxon>Agaricales</taxon>
        <taxon>Marasmiineae</taxon>
        <taxon>Omphalotaceae</taxon>
        <taxon>Gymnopus</taxon>
    </lineage>
</organism>
<sequence>MDGVAGRKRKRIYRLHPSVVPTSFSAPAPTNEKEDAFTRYDPRHLHMLLLH</sequence>
<feature type="non-terminal residue" evidence="1">
    <location>
        <position position="51"/>
    </location>
</feature>
<gene>
    <name evidence="1" type="ORF">BT96DRAFT_913116</name>
</gene>
<dbReference type="AlphaFoldDB" id="A0A6A4IBQ3"/>
<dbReference type="Proteomes" id="UP000799118">
    <property type="component" value="Unassembled WGS sequence"/>
</dbReference>
<dbReference type="EMBL" id="ML769387">
    <property type="protein sequence ID" value="KAE9409572.1"/>
    <property type="molecule type" value="Genomic_DNA"/>
</dbReference>
<name>A0A6A4IBQ3_9AGAR</name>
<accession>A0A6A4IBQ3</accession>
<evidence type="ECO:0000313" key="2">
    <source>
        <dbReference type="Proteomes" id="UP000799118"/>
    </source>
</evidence>
<proteinExistence type="predicted"/>
<keyword evidence="2" id="KW-1185">Reference proteome</keyword>